<dbReference type="InterPro" id="IPR053205">
    <property type="entry name" value="GHMP_kinase_L-arabinokinase"/>
</dbReference>
<name>A0A177AHS3_9PEZI</name>
<accession>A0A177AHS3</accession>
<reference evidence="1" key="1">
    <citation type="submission" date="2016-03" db="EMBL/GenBank/DDBJ databases">
        <title>Updated assembly of Pseudogymnoascus destructans, the fungus causing white-nose syndrome of bats.</title>
        <authorList>
            <person name="Palmer J.M."/>
            <person name="Drees K.P."/>
            <person name="Foster J.T."/>
            <person name="Lindner D.L."/>
        </authorList>
    </citation>
    <scope>NUCLEOTIDE SEQUENCE [LARGE SCALE GENOMIC DNA]</scope>
    <source>
        <strain evidence="1">20631-21</strain>
    </source>
</reference>
<dbReference type="Proteomes" id="UP000077154">
    <property type="component" value="Unassembled WGS sequence"/>
</dbReference>
<dbReference type="RefSeq" id="XP_024326929.1">
    <property type="nucleotide sequence ID" value="XM_024465518.1"/>
</dbReference>
<evidence type="ECO:0000313" key="1">
    <source>
        <dbReference type="EMBL" id="OAF61655.1"/>
    </source>
</evidence>
<gene>
    <name evidence="1" type="ORF">VC83_01846</name>
</gene>
<sequence length="367" mass="40144">MSHVSPPLQIAVYIAAHGFGHFTRTLNLLSLLSDGGKYNFYIRTSSSLRTEPLAYALHPSVVQTNPYQLDADQSLDSLANFDLSLPLAEETKFLKEHNIQAIIADAHSLPCLLAHAVGIHSILITNFTFDSIFQALLDSAPTCTNRAVLQLKIDEMTQQYALAHSIIRLPGHIPFPFSGSQIIDAPMHSRKALQTRSETLAGLGLQCLDGKKILLNCFGGHNSDSLTGVPKLPEGWACISQTIHCPPLFYEISHDVYMPDLIGACDVVLGKLGWGTCSEVIGNGYKPFIYVPRSAFIEEAGLLRWMDSAHGRIVRLEVDDYESMDWRGAIGEAEKVAISGSVPVKDWATNDAEVVQTFVDALEGALN</sequence>
<dbReference type="EMBL" id="KV441389">
    <property type="protein sequence ID" value="OAF61655.1"/>
    <property type="molecule type" value="Genomic_DNA"/>
</dbReference>
<dbReference type="OrthoDB" id="1684102at2759"/>
<organism evidence="1">
    <name type="scientific">Pseudogymnoascus destructans</name>
    <dbReference type="NCBI Taxonomy" id="655981"/>
    <lineage>
        <taxon>Eukaryota</taxon>
        <taxon>Fungi</taxon>
        <taxon>Dikarya</taxon>
        <taxon>Ascomycota</taxon>
        <taxon>Pezizomycotina</taxon>
        <taxon>Leotiomycetes</taxon>
        <taxon>Thelebolales</taxon>
        <taxon>Thelebolaceae</taxon>
        <taxon>Pseudogymnoascus</taxon>
    </lineage>
</organism>
<protein>
    <recommendedName>
        <fullName evidence="2">Glycosyl transferase family 28 C-terminal domain-containing protein</fullName>
    </recommendedName>
</protein>
<dbReference type="eggNOG" id="KOG0631">
    <property type="taxonomic scope" value="Eukaryota"/>
</dbReference>
<dbReference type="GeneID" id="36284933"/>
<evidence type="ECO:0008006" key="2">
    <source>
        <dbReference type="Google" id="ProtNLM"/>
    </source>
</evidence>
<dbReference type="VEuPathDB" id="FungiDB:GMDG_03782"/>
<proteinExistence type="predicted"/>
<dbReference type="PANTHER" id="PTHR38134:SF2">
    <property type="entry name" value="GALACTOKINASE"/>
    <property type="match status" value="1"/>
</dbReference>
<dbReference type="AlphaFoldDB" id="A0A177AHS3"/>
<dbReference type="PANTHER" id="PTHR38134">
    <property type="entry name" value="SLR1395 PROTEIN"/>
    <property type="match status" value="1"/>
</dbReference>